<gene>
    <name evidence="3" type="ORF">IAD17_07900</name>
</gene>
<dbReference type="PROSITE" id="PS00867">
    <property type="entry name" value="CPSASE_2"/>
    <property type="match status" value="1"/>
</dbReference>
<comment type="caution">
    <text evidence="3">The sequence shown here is derived from an EMBL/GenBank/DDBJ whole genome shotgun (WGS) entry which is preliminary data.</text>
</comment>
<proteinExistence type="predicted"/>
<dbReference type="InterPro" id="IPR011761">
    <property type="entry name" value="ATP-grasp"/>
</dbReference>
<evidence type="ECO:0000256" key="1">
    <source>
        <dbReference type="PROSITE-ProRule" id="PRU00409"/>
    </source>
</evidence>
<feature type="domain" description="ATP-grasp" evidence="2">
    <location>
        <begin position="114"/>
        <end position="313"/>
    </location>
</feature>
<dbReference type="InterPro" id="IPR005479">
    <property type="entry name" value="CPAse_ATP-bd"/>
</dbReference>
<reference evidence="3" key="1">
    <citation type="submission" date="2020-10" db="EMBL/GenBank/DDBJ databases">
        <authorList>
            <person name="Gilroy R."/>
        </authorList>
    </citation>
    <scope>NUCLEOTIDE SEQUENCE</scope>
    <source>
        <strain evidence="3">ChiHjej12B11-29160</strain>
    </source>
</reference>
<dbReference type="EMBL" id="DVMQ01000021">
    <property type="protein sequence ID" value="HIU24825.1"/>
    <property type="molecule type" value="Genomic_DNA"/>
</dbReference>
<keyword evidence="1" id="KW-0547">Nucleotide-binding</keyword>
<name>A0A9D1I0U5_9ACTN</name>
<dbReference type="GO" id="GO:0005524">
    <property type="term" value="F:ATP binding"/>
    <property type="evidence" value="ECO:0007669"/>
    <property type="project" value="UniProtKB-UniRule"/>
</dbReference>
<dbReference type="Proteomes" id="UP000824078">
    <property type="component" value="Unassembled WGS sequence"/>
</dbReference>
<evidence type="ECO:0000313" key="4">
    <source>
        <dbReference type="Proteomes" id="UP000824078"/>
    </source>
</evidence>
<evidence type="ECO:0000313" key="3">
    <source>
        <dbReference type="EMBL" id="HIU24825.1"/>
    </source>
</evidence>
<keyword evidence="1" id="KW-0067">ATP-binding</keyword>
<organism evidence="3 4">
    <name type="scientific">Candidatus Coprovicinus avistercoris</name>
    <dbReference type="NCBI Taxonomy" id="2840754"/>
    <lineage>
        <taxon>Bacteria</taxon>
        <taxon>Bacillati</taxon>
        <taxon>Actinomycetota</taxon>
        <taxon>Coriobacteriia</taxon>
        <taxon>Coriobacteriales</taxon>
        <taxon>Coriobacteriaceae</taxon>
        <taxon>Coriobacteriaceae incertae sedis</taxon>
        <taxon>Candidatus Coprovicinus</taxon>
    </lineage>
</organism>
<sequence length="400" mass="44216">MILGGDIGSYALAREFHEAFHVQSHILASAPIAAVAHSSIVSVHHVERLDETEVSRVVTALAQEKSDATCVVIGNTDALISVLSHCKDTFPENCVCPIPNEEAIRLVSDKATFAKLCAEHGLDTPLTEVVSLAGTDEIAPTAIPFPLVAKPARSSEYAGQLLHGFKKVYFIEKQSELDELWDQLRSDGFTGDFLVQELIRGDDTYMDSLTIYMGSNGKPQLFGSAQVLLEDHAPSMLGNPVAMITRPMPDLWDRAASLLSSVGYQGFANFDIKRDPATGRILFLEVNPRIGRNSFYVCAAGVNPMRALVTDVVDGKGKRCFKADEKILYTLVPVSLVRRYVRDPELAREVNELVAAGKVYDPQRYAADMAPRRRLDVELTEKNQHRKFARYYPEPTDTSF</sequence>
<dbReference type="SUPFAM" id="SSF56059">
    <property type="entry name" value="Glutathione synthetase ATP-binding domain-like"/>
    <property type="match status" value="1"/>
</dbReference>
<dbReference type="GO" id="GO:0046872">
    <property type="term" value="F:metal ion binding"/>
    <property type="evidence" value="ECO:0007669"/>
    <property type="project" value="InterPro"/>
</dbReference>
<evidence type="ECO:0000259" key="2">
    <source>
        <dbReference type="PROSITE" id="PS50975"/>
    </source>
</evidence>
<dbReference type="Gene3D" id="3.30.470.20">
    <property type="entry name" value="ATP-grasp fold, B domain"/>
    <property type="match status" value="1"/>
</dbReference>
<dbReference type="AlphaFoldDB" id="A0A9D1I0U5"/>
<reference evidence="3" key="2">
    <citation type="journal article" date="2021" name="PeerJ">
        <title>Extensive microbial diversity within the chicken gut microbiome revealed by metagenomics and culture.</title>
        <authorList>
            <person name="Gilroy R."/>
            <person name="Ravi A."/>
            <person name="Getino M."/>
            <person name="Pursley I."/>
            <person name="Horton D.L."/>
            <person name="Alikhan N.F."/>
            <person name="Baker D."/>
            <person name="Gharbi K."/>
            <person name="Hall N."/>
            <person name="Watson M."/>
            <person name="Adriaenssens E.M."/>
            <person name="Foster-Nyarko E."/>
            <person name="Jarju S."/>
            <person name="Secka A."/>
            <person name="Antonio M."/>
            <person name="Oren A."/>
            <person name="Chaudhuri R.R."/>
            <person name="La Ragione R."/>
            <person name="Hildebrand F."/>
            <person name="Pallen M.J."/>
        </authorList>
    </citation>
    <scope>NUCLEOTIDE SEQUENCE</scope>
    <source>
        <strain evidence="3">ChiHjej12B11-29160</strain>
    </source>
</reference>
<accession>A0A9D1I0U5</accession>
<dbReference type="PROSITE" id="PS50975">
    <property type="entry name" value="ATP_GRASP"/>
    <property type="match status" value="1"/>
</dbReference>
<protein>
    <submittedName>
        <fullName evidence="3">ATP-grasp domain-containing protein</fullName>
    </submittedName>
</protein>